<dbReference type="EMBL" id="JAGHKO010000004">
    <property type="protein sequence ID" value="MBO9202101.1"/>
    <property type="molecule type" value="Genomic_DNA"/>
</dbReference>
<dbReference type="PANTHER" id="PTHR34135:SF2">
    <property type="entry name" value="LYSOZYME"/>
    <property type="match status" value="1"/>
</dbReference>
<dbReference type="Gene3D" id="3.20.20.80">
    <property type="entry name" value="Glycosidases"/>
    <property type="match status" value="1"/>
</dbReference>
<dbReference type="InterPro" id="IPR002053">
    <property type="entry name" value="Glyco_hydro_25"/>
</dbReference>
<organism evidence="2 3">
    <name type="scientific">Niastella soli</name>
    <dbReference type="NCBI Taxonomy" id="2821487"/>
    <lineage>
        <taxon>Bacteria</taxon>
        <taxon>Pseudomonadati</taxon>
        <taxon>Bacteroidota</taxon>
        <taxon>Chitinophagia</taxon>
        <taxon>Chitinophagales</taxon>
        <taxon>Chitinophagaceae</taxon>
        <taxon>Niastella</taxon>
    </lineage>
</organism>
<dbReference type="PANTHER" id="PTHR34135">
    <property type="entry name" value="LYSOZYME"/>
    <property type="match status" value="1"/>
</dbReference>
<evidence type="ECO:0000256" key="1">
    <source>
        <dbReference type="ARBA" id="ARBA00010646"/>
    </source>
</evidence>
<dbReference type="GO" id="GO:0016787">
    <property type="term" value="F:hydrolase activity"/>
    <property type="evidence" value="ECO:0007669"/>
    <property type="project" value="UniProtKB-KW"/>
</dbReference>
<keyword evidence="2" id="KW-0378">Hydrolase</keyword>
<dbReference type="RefSeq" id="WP_209140152.1">
    <property type="nucleotide sequence ID" value="NZ_JAGHKO010000004.1"/>
</dbReference>
<proteinExistence type="inferred from homology"/>
<dbReference type="InterPro" id="IPR017853">
    <property type="entry name" value="GH"/>
</dbReference>
<sequence length="251" mass="28100">MKKNLDVVTRLRAALPVSPPALVPTIAGHFKDLLNVPGKPADFIRGIDISHHNNITDWTAIKKADVQFVYIKISEGVGTPDKMAKTNALAAQKNGLKIGYYHFGRPDKKNDDTIELDATAEASEVKILLTELPAADLPLMLDLEDTASFDSTLAPKEYLQWVETFLSFFFNADTPSTNPLIYSRKEYLDRKLPPDHTLGARYKLWLSRYTADQSNAKPANGWDKWDIWQFTEKGVLGNNGNLDLNLKRAAD</sequence>
<evidence type="ECO:0000313" key="3">
    <source>
        <dbReference type="Proteomes" id="UP000677244"/>
    </source>
</evidence>
<accession>A0ABS3YVZ6</accession>
<dbReference type="Pfam" id="PF01183">
    <property type="entry name" value="Glyco_hydro_25"/>
    <property type="match status" value="1"/>
</dbReference>
<dbReference type="SUPFAM" id="SSF51445">
    <property type="entry name" value="(Trans)glycosidases"/>
    <property type="match status" value="1"/>
</dbReference>
<comment type="caution">
    <text evidence="2">The sequence shown here is derived from an EMBL/GenBank/DDBJ whole genome shotgun (WGS) entry which is preliminary data.</text>
</comment>
<reference evidence="2 3" key="1">
    <citation type="submission" date="2021-03" db="EMBL/GenBank/DDBJ databases">
        <title>Assistant Professor.</title>
        <authorList>
            <person name="Huq M.A."/>
        </authorList>
    </citation>
    <scope>NUCLEOTIDE SEQUENCE [LARGE SCALE GENOMIC DNA]</scope>
    <source>
        <strain evidence="2 3">MAH-29</strain>
    </source>
</reference>
<comment type="similarity">
    <text evidence="1">Belongs to the glycosyl hydrolase 25 family.</text>
</comment>
<protein>
    <submittedName>
        <fullName evidence="2">Glycoside hydrolase family 25 protein</fullName>
    </submittedName>
</protein>
<dbReference type="PROSITE" id="PS51904">
    <property type="entry name" value="GLYCOSYL_HYDROL_F25_2"/>
    <property type="match status" value="1"/>
</dbReference>
<evidence type="ECO:0000313" key="2">
    <source>
        <dbReference type="EMBL" id="MBO9202101.1"/>
    </source>
</evidence>
<dbReference type="CDD" id="cd00599">
    <property type="entry name" value="GH25_muramidase"/>
    <property type="match status" value="1"/>
</dbReference>
<dbReference type="Proteomes" id="UP000677244">
    <property type="component" value="Unassembled WGS sequence"/>
</dbReference>
<name>A0ABS3YVZ6_9BACT</name>
<keyword evidence="3" id="KW-1185">Reference proteome</keyword>
<gene>
    <name evidence="2" type="ORF">J7I42_17585</name>
</gene>